<feature type="transmembrane region" description="Helical" evidence="6">
    <location>
        <begin position="201"/>
        <end position="221"/>
    </location>
</feature>
<reference evidence="8 9" key="1">
    <citation type="journal article" date="2020" name="Phytopathology">
        <title>A high-quality genome resource of Botrytis fragariae, a new and rapidly spreading fungal pathogen causing strawberry gray mold in the U.S.A.</title>
        <authorList>
            <person name="Wu Y."/>
            <person name="Saski C.A."/>
            <person name="Schnabel G."/>
            <person name="Xiao S."/>
            <person name="Hu M."/>
        </authorList>
    </citation>
    <scope>NUCLEOTIDE SEQUENCE [LARGE SCALE GENOMIC DNA]</scope>
    <source>
        <strain evidence="8 9">BVB16</strain>
    </source>
</reference>
<protein>
    <submittedName>
        <fullName evidence="8">Putative mfs general substrate transporter protein</fullName>
    </submittedName>
</protein>
<feature type="transmembrane region" description="Helical" evidence="6">
    <location>
        <begin position="446"/>
        <end position="467"/>
    </location>
</feature>
<comment type="subcellular location">
    <subcellularLocation>
        <location evidence="1">Membrane</location>
        <topology evidence="1">Multi-pass membrane protein</topology>
    </subcellularLocation>
</comment>
<feature type="region of interest" description="Disordered" evidence="5">
    <location>
        <begin position="1"/>
        <end position="27"/>
    </location>
</feature>
<accession>A0A8H6EDZ8</accession>
<feature type="transmembrane region" description="Helical" evidence="6">
    <location>
        <begin position="409"/>
        <end position="434"/>
    </location>
</feature>
<dbReference type="EMBL" id="JABFCT010000020">
    <property type="protein sequence ID" value="KAF5868802.1"/>
    <property type="molecule type" value="Genomic_DNA"/>
</dbReference>
<feature type="domain" description="Major facilitator superfamily (MFS) profile" evidence="7">
    <location>
        <begin position="73"/>
        <end position="498"/>
    </location>
</feature>
<dbReference type="Gene3D" id="1.20.1250.20">
    <property type="entry name" value="MFS general substrate transporter like domains"/>
    <property type="match status" value="1"/>
</dbReference>
<dbReference type="Proteomes" id="UP000531561">
    <property type="component" value="Unassembled WGS sequence"/>
</dbReference>
<dbReference type="PANTHER" id="PTHR23502:SF181">
    <property type="entry name" value="MAJOR FACILITATOR SUPERFAMILY (MFS) PROFILE DOMAIN-CONTAINING PROTEIN"/>
    <property type="match status" value="1"/>
</dbReference>
<dbReference type="AlphaFoldDB" id="A0A8H6EDZ8"/>
<feature type="transmembrane region" description="Helical" evidence="6">
    <location>
        <begin position="227"/>
        <end position="247"/>
    </location>
</feature>
<evidence type="ECO:0000259" key="7">
    <source>
        <dbReference type="PROSITE" id="PS50850"/>
    </source>
</evidence>
<feature type="compositionally biased region" description="Polar residues" evidence="5">
    <location>
        <begin position="14"/>
        <end position="27"/>
    </location>
</feature>
<feature type="transmembrane region" description="Helical" evidence="6">
    <location>
        <begin position="383"/>
        <end position="403"/>
    </location>
</feature>
<keyword evidence="3 6" id="KW-1133">Transmembrane helix</keyword>
<dbReference type="InterPro" id="IPR036259">
    <property type="entry name" value="MFS_trans_sf"/>
</dbReference>
<dbReference type="InterPro" id="IPR020846">
    <property type="entry name" value="MFS_dom"/>
</dbReference>
<evidence type="ECO:0000313" key="8">
    <source>
        <dbReference type="EMBL" id="KAF5868802.1"/>
    </source>
</evidence>
<evidence type="ECO:0000256" key="5">
    <source>
        <dbReference type="SAM" id="MobiDB-lite"/>
    </source>
</evidence>
<keyword evidence="4 6" id="KW-0472">Membrane</keyword>
<dbReference type="GeneID" id="59266146"/>
<comment type="caution">
    <text evidence="8">The sequence shown here is derived from an EMBL/GenBank/DDBJ whole genome shotgun (WGS) entry which is preliminary data.</text>
</comment>
<feature type="transmembrane region" description="Helical" evidence="6">
    <location>
        <begin position="67"/>
        <end position="88"/>
    </location>
</feature>
<feature type="transmembrane region" description="Helical" evidence="6">
    <location>
        <begin position="473"/>
        <end position="496"/>
    </location>
</feature>
<dbReference type="PANTHER" id="PTHR23502">
    <property type="entry name" value="MAJOR FACILITATOR SUPERFAMILY"/>
    <property type="match status" value="1"/>
</dbReference>
<keyword evidence="2 6" id="KW-0812">Transmembrane</keyword>
<feature type="transmembrane region" description="Helical" evidence="6">
    <location>
        <begin position="306"/>
        <end position="327"/>
    </location>
</feature>
<dbReference type="InterPro" id="IPR011701">
    <property type="entry name" value="MFS"/>
</dbReference>
<feature type="compositionally biased region" description="Basic and acidic residues" evidence="5">
    <location>
        <begin position="1"/>
        <end position="13"/>
    </location>
</feature>
<dbReference type="RefSeq" id="XP_037187751.1">
    <property type="nucleotide sequence ID" value="XM_037342454.1"/>
</dbReference>
<evidence type="ECO:0000256" key="3">
    <source>
        <dbReference type="ARBA" id="ARBA00022989"/>
    </source>
</evidence>
<organism evidence="8 9">
    <name type="scientific">Botrytis fragariae</name>
    <dbReference type="NCBI Taxonomy" id="1964551"/>
    <lineage>
        <taxon>Eukaryota</taxon>
        <taxon>Fungi</taxon>
        <taxon>Dikarya</taxon>
        <taxon>Ascomycota</taxon>
        <taxon>Pezizomycotina</taxon>
        <taxon>Leotiomycetes</taxon>
        <taxon>Helotiales</taxon>
        <taxon>Sclerotiniaceae</taxon>
        <taxon>Botrytis</taxon>
    </lineage>
</organism>
<evidence type="ECO:0000256" key="6">
    <source>
        <dbReference type="SAM" id="Phobius"/>
    </source>
</evidence>
<dbReference type="GO" id="GO:0022857">
    <property type="term" value="F:transmembrane transporter activity"/>
    <property type="evidence" value="ECO:0007669"/>
    <property type="project" value="InterPro"/>
</dbReference>
<sequence>MSDDQGFHGDSKNHTMSPKGSSEKTTSANLEIDSTISQASATILDHHGLPLVPQPSRFKDDPLNWPVWLKWTVLIQVSFMAFLGPFNAAAINPSLVLLSKAMGVSSNTAAYSTTTCIIIGGLSPFIWNPCTNVYGRRPIALLSMSTTVIGGIGSACSPNFATLVGTRAICGVGMGGMMSVGTAVVNDVFFLHERGEKTGIYSVFVTNGAHIAAVIGGYIGQAGGWQWDYWVGVIITGSALLFAIFFFPETLFCRDTVALTTKKHERTYFEMLFNFKGNKNTTRTLHMRDFSYAFRMLSYPSVLFTFWYYTLAWTFINVLPAISLATIYTKFYHLKSGPIGVSLGISLTIGSMIGELCAGRASDAIMYHMAQRYDGVRKPEYRLYLSPLSAIFMPAGLLIFGGLLGKTGFVGPLVGLGIGSFGLQICSTTLYSYISDCYKPQTPETGILFNLSRGLSFVVGYFALPLAESIGYFWAWLIFASLLGLSYIPVGMLIWWGEGWRERRG</sequence>
<feature type="transmembrane region" description="Helical" evidence="6">
    <location>
        <begin position="339"/>
        <end position="362"/>
    </location>
</feature>
<keyword evidence="9" id="KW-1185">Reference proteome</keyword>
<dbReference type="Pfam" id="PF07690">
    <property type="entry name" value="MFS_1"/>
    <property type="match status" value="1"/>
</dbReference>
<dbReference type="SUPFAM" id="SSF103473">
    <property type="entry name" value="MFS general substrate transporter"/>
    <property type="match status" value="1"/>
</dbReference>
<evidence type="ECO:0000256" key="2">
    <source>
        <dbReference type="ARBA" id="ARBA00022692"/>
    </source>
</evidence>
<name>A0A8H6EDZ8_9HELO</name>
<dbReference type="PROSITE" id="PS50850">
    <property type="entry name" value="MFS"/>
    <property type="match status" value="1"/>
</dbReference>
<feature type="transmembrane region" description="Helical" evidence="6">
    <location>
        <begin position="166"/>
        <end position="189"/>
    </location>
</feature>
<dbReference type="OrthoDB" id="2585655at2759"/>
<gene>
    <name evidence="8" type="ORF">Bfra_012134</name>
</gene>
<evidence type="ECO:0000256" key="4">
    <source>
        <dbReference type="ARBA" id="ARBA00023136"/>
    </source>
</evidence>
<dbReference type="GO" id="GO:0005886">
    <property type="term" value="C:plasma membrane"/>
    <property type="evidence" value="ECO:0007669"/>
    <property type="project" value="TreeGrafter"/>
</dbReference>
<evidence type="ECO:0000256" key="1">
    <source>
        <dbReference type="ARBA" id="ARBA00004141"/>
    </source>
</evidence>
<proteinExistence type="predicted"/>
<evidence type="ECO:0000313" key="9">
    <source>
        <dbReference type="Proteomes" id="UP000531561"/>
    </source>
</evidence>
<feature type="transmembrane region" description="Helical" evidence="6">
    <location>
        <begin position="108"/>
        <end position="127"/>
    </location>
</feature>
<feature type="transmembrane region" description="Helical" evidence="6">
    <location>
        <begin position="139"/>
        <end position="160"/>
    </location>
</feature>